<keyword evidence="2" id="KW-1185">Reference proteome</keyword>
<dbReference type="RefSeq" id="WP_101780246.1">
    <property type="nucleotide sequence ID" value="NZ_NBUC01000065.1"/>
</dbReference>
<evidence type="ECO:0000313" key="2">
    <source>
        <dbReference type="Proteomes" id="UP001190825"/>
    </source>
</evidence>
<name>A0ABX4TNY0_9HYPH</name>
<proteinExistence type="predicted"/>
<reference evidence="1 2" key="1">
    <citation type="journal article" date="2018" name="FEMS Microbiol. Ecol.">
        <title>Co-invading symbiotic mutualists of Medicago polymorpha retain high ancestral diversity and contain diverse accessory genomes.</title>
        <authorList>
            <person name="Porter S.S."/>
            <person name="Faber-Hammond J.J."/>
            <person name="Friesen M.L."/>
        </authorList>
    </citation>
    <scope>NUCLEOTIDE SEQUENCE [LARGE SCALE GENOMIC DNA]</scope>
    <source>
        <strain evidence="1 2">Str16</strain>
    </source>
</reference>
<gene>
    <name evidence="1" type="ORF">BMJ33_11805</name>
</gene>
<organism evidence="1 2">
    <name type="scientific">Sinorhizobium medicae</name>
    <dbReference type="NCBI Taxonomy" id="110321"/>
    <lineage>
        <taxon>Bacteria</taxon>
        <taxon>Pseudomonadati</taxon>
        <taxon>Pseudomonadota</taxon>
        <taxon>Alphaproteobacteria</taxon>
        <taxon>Hyphomicrobiales</taxon>
        <taxon>Rhizobiaceae</taxon>
        <taxon>Sinorhizobium/Ensifer group</taxon>
        <taxon>Sinorhizobium</taxon>
    </lineage>
</organism>
<accession>A0ABX4TNY0</accession>
<evidence type="ECO:0000313" key="1">
    <source>
        <dbReference type="EMBL" id="PLU04540.1"/>
    </source>
</evidence>
<comment type="caution">
    <text evidence="1">The sequence shown here is derived from an EMBL/GenBank/DDBJ whole genome shotgun (WGS) entry which is preliminary data.</text>
</comment>
<sequence length="64" mass="7556">MGKRRAAEKIAESLDDCLVEIRYLVDRYQSRVQAALERESDPERARGKFDELRRELNERFGGEQ</sequence>
<protein>
    <submittedName>
        <fullName evidence="1">Uncharacterized protein</fullName>
    </submittedName>
</protein>
<dbReference type="EMBL" id="NBUC01000065">
    <property type="protein sequence ID" value="PLU04540.1"/>
    <property type="molecule type" value="Genomic_DNA"/>
</dbReference>
<dbReference type="Proteomes" id="UP001190825">
    <property type="component" value="Unassembled WGS sequence"/>
</dbReference>